<dbReference type="AlphaFoldDB" id="A0A7G5FIF8"/>
<evidence type="ECO:0000313" key="2">
    <source>
        <dbReference type="Proteomes" id="UP000515570"/>
    </source>
</evidence>
<name>A0A7G5FIF8_9CORY</name>
<gene>
    <name evidence="1" type="ORF">HW450_01620</name>
</gene>
<dbReference type="Proteomes" id="UP000515570">
    <property type="component" value="Chromosome"/>
</dbReference>
<dbReference type="EMBL" id="CP059833">
    <property type="protein sequence ID" value="QMV86399.1"/>
    <property type="molecule type" value="Genomic_DNA"/>
</dbReference>
<sequence length="247" mass="25376">MTRDLLSIGMNFPRWQDAVEAAIASEKLQVIGEVRGGQLIEFTDPSGAQMFILAAEPFTTFAGFNSSTVHDAHVSMINDVLALCDLVNDEGFHVASVAANLAQGPLLVDEPTQQWQHLKLSAISIDSQVFDNAAQAEAAGLTVGTLVSHGERIVNSGAAQTPDASATLAVEIHDATVLTNELTGTKFIRTRVNAPVALDLCLPLTDAVPADGAVVAGTFLLAAEIKPPAGCGGDGGCGCGSGGCGGH</sequence>
<dbReference type="RefSeq" id="WP_182387247.1">
    <property type="nucleotide sequence ID" value="NZ_CP059833.1"/>
</dbReference>
<protein>
    <submittedName>
        <fullName evidence="1">Uncharacterized protein</fullName>
    </submittedName>
</protein>
<accession>A0A7G5FIF8</accession>
<proteinExistence type="predicted"/>
<reference evidence="1 2" key="1">
    <citation type="submission" date="2020-07" db="EMBL/GenBank/DDBJ databases">
        <title>non toxigenic Corynebacterium sp. nov from a clinical source.</title>
        <authorList>
            <person name="Bernier A.-M."/>
            <person name="Bernard K."/>
        </authorList>
    </citation>
    <scope>NUCLEOTIDE SEQUENCE [LARGE SCALE GENOMIC DNA]</scope>
    <source>
        <strain evidence="2">NML 93-0612</strain>
    </source>
</reference>
<keyword evidence="2" id="KW-1185">Reference proteome</keyword>
<organism evidence="1 2">
    <name type="scientific">Corynebacterium hindlerae</name>
    <dbReference type="NCBI Taxonomy" id="699041"/>
    <lineage>
        <taxon>Bacteria</taxon>
        <taxon>Bacillati</taxon>
        <taxon>Actinomycetota</taxon>
        <taxon>Actinomycetes</taxon>
        <taxon>Mycobacteriales</taxon>
        <taxon>Corynebacteriaceae</taxon>
        <taxon>Corynebacterium</taxon>
    </lineage>
</organism>
<evidence type="ECO:0000313" key="1">
    <source>
        <dbReference type="EMBL" id="QMV86399.1"/>
    </source>
</evidence>